<dbReference type="Pfam" id="PF00501">
    <property type="entry name" value="AMP-binding"/>
    <property type="match status" value="1"/>
</dbReference>
<feature type="region of interest" description="Disordered" evidence="3">
    <location>
        <begin position="479"/>
        <end position="512"/>
    </location>
</feature>
<name>L9WJM0_9EURY</name>
<protein>
    <submittedName>
        <fullName evidence="5">AMP-dependent synthetase and ligase</fullName>
    </submittedName>
</protein>
<keyword evidence="6" id="KW-1185">Reference proteome</keyword>
<dbReference type="PATRIC" id="fig|1227499.3.peg.4149"/>
<dbReference type="EMBL" id="AOHZ01000094">
    <property type="protein sequence ID" value="ELY49654.1"/>
    <property type="molecule type" value="Genomic_DNA"/>
</dbReference>
<dbReference type="GO" id="GO:0004467">
    <property type="term" value="F:long-chain fatty acid-CoA ligase activity"/>
    <property type="evidence" value="ECO:0007669"/>
    <property type="project" value="TreeGrafter"/>
</dbReference>
<dbReference type="GO" id="GO:0005524">
    <property type="term" value="F:ATP binding"/>
    <property type="evidence" value="ECO:0007669"/>
    <property type="project" value="UniProtKB-KW"/>
</dbReference>
<evidence type="ECO:0000259" key="4">
    <source>
        <dbReference type="Pfam" id="PF00501"/>
    </source>
</evidence>
<dbReference type="AlphaFoldDB" id="L9WJM0"/>
<dbReference type="Proteomes" id="UP000011602">
    <property type="component" value="Unassembled WGS sequence"/>
</dbReference>
<reference evidence="5 6" key="1">
    <citation type="journal article" date="2014" name="PLoS Genet.">
        <title>Phylogenetically driven sequencing of extremely halophilic archaea reveals strategies for static and dynamic osmo-response.</title>
        <authorList>
            <person name="Becker E.A."/>
            <person name="Seitzer P.M."/>
            <person name="Tritt A."/>
            <person name="Larsen D."/>
            <person name="Krusor M."/>
            <person name="Yao A.I."/>
            <person name="Wu D."/>
            <person name="Madern D."/>
            <person name="Eisen J.A."/>
            <person name="Darling A.E."/>
            <person name="Facciotti M.T."/>
        </authorList>
    </citation>
    <scope>NUCLEOTIDE SEQUENCE [LARGE SCALE GENOMIC DNA]</scope>
    <source>
        <strain evidence="5 6">JCM 12255</strain>
    </source>
</reference>
<accession>L9WJM0</accession>
<proteinExistence type="predicted"/>
<dbReference type="CDD" id="cd05907">
    <property type="entry name" value="VL_LC_FACS_like"/>
    <property type="match status" value="1"/>
</dbReference>
<evidence type="ECO:0000313" key="6">
    <source>
        <dbReference type="Proteomes" id="UP000011602"/>
    </source>
</evidence>
<keyword evidence="1" id="KW-0547">Nucleotide-binding</keyword>
<dbReference type="STRING" id="1227499.C493_20195"/>
<dbReference type="InterPro" id="IPR000873">
    <property type="entry name" value="AMP-dep_synth/lig_dom"/>
</dbReference>
<gene>
    <name evidence="5" type="ORF">C493_20195</name>
</gene>
<dbReference type="OrthoDB" id="70225at2157"/>
<dbReference type="Gene3D" id="3.40.50.12780">
    <property type="entry name" value="N-terminal domain of ligase-like"/>
    <property type="match status" value="1"/>
</dbReference>
<dbReference type="SUPFAM" id="SSF56801">
    <property type="entry name" value="Acetyl-CoA synthetase-like"/>
    <property type="match status" value="1"/>
</dbReference>
<dbReference type="InterPro" id="IPR020845">
    <property type="entry name" value="AMP-binding_CS"/>
</dbReference>
<dbReference type="PANTHER" id="PTHR43272:SF33">
    <property type="entry name" value="AMP-BINDING DOMAIN-CONTAINING PROTEIN-RELATED"/>
    <property type="match status" value="1"/>
</dbReference>
<feature type="domain" description="AMP-dependent synthetase/ligase" evidence="4">
    <location>
        <begin position="58"/>
        <end position="478"/>
    </location>
</feature>
<evidence type="ECO:0000256" key="2">
    <source>
        <dbReference type="ARBA" id="ARBA00022840"/>
    </source>
</evidence>
<comment type="caution">
    <text evidence="5">The sequence shown here is derived from an EMBL/GenBank/DDBJ whole genome shotgun (WGS) entry which is preliminary data.</text>
</comment>
<dbReference type="InterPro" id="IPR042099">
    <property type="entry name" value="ANL_N_sf"/>
</dbReference>
<sequence>MNLSEAEAGFDHPALKLDTLAEMFERSVDRNGDRPAQQYKGGIYERSIADESDDAPLEPAPDGEFATITYDRMAGVVRRLAAGFRDLGIADGDRVGIFADTRMEWAQSDFAVLAAGGVVTTVYKSSSPNQIQYLLDDPGAAGVVVENEALLERVLEVEDDLDLEFFVVFDELESEAYAAREDILTLADLYRRGDDRFDRDEYDDWLAARDVDDLASLIYTSGTTGKPKGVKLTHRNLRSNVNQIYRRYGPRPDKGEDDPSIDDETQVVSFLPLAHVFERTAGHFMLFAAGTCIAYAESPETLTEDLPAVQPNSTTSVPRVYEKLYDGIRERAAQDEAKADVFEWAVDVARRYQAADDPSEELEGEMESADQLVFEEIRQSMGGNVESLISGGGSLSPELCRLFHGMGLPIYEGYGMTEAAPVVATNPPSDPRIGTIGPVVHGLETKLDTSVVRDEDFDDEGAVGELLLKGPNVTEGYWNKPGATDRAFTEDVPGSEATGESEDESSGRWFRTGDIVHERPDGYLEFRERTKQLVVLSTGKNVAPGPIEDAFAAVEIVEQCLVVGDGEKFVGALIVPNVDALRNRAASEDVSLPDDVAALVEDEWVLEQVEAAIATVNEDFESYETIKEFRLVPDGFTEENDLMTPTMKEKRSKIEERYDHLVAAIYAEDEIETTSD</sequence>
<dbReference type="PROSITE" id="PS00455">
    <property type="entry name" value="AMP_BINDING"/>
    <property type="match status" value="1"/>
</dbReference>
<keyword evidence="2" id="KW-0067">ATP-binding</keyword>
<evidence type="ECO:0000256" key="3">
    <source>
        <dbReference type="SAM" id="MobiDB-lite"/>
    </source>
</evidence>
<dbReference type="Pfam" id="PF23562">
    <property type="entry name" value="AMP-binding_C_3"/>
    <property type="match status" value="1"/>
</dbReference>
<dbReference type="RefSeq" id="WP_007261292.1">
    <property type="nucleotide sequence ID" value="NZ_AOHZ01000094.1"/>
</dbReference>
<evidence type="ECO:0000256" key="1">
    <source>
        <dbReference type="ARBA" id="ARBA00022741"/>
    </source>
</evidence>
<dbReference type="PANTHER" id="PTHR43272">
    <property type="entry name" value="LONG-CHAIN-FATTY-ACID--COA LIGASE"/>
    <property type="match status" value="1"/>
</dbReference>
<organism evidence="5 6">
    <name type="scientific">Natronolimnohabitans innermongolicus JCM 12255</name>
    <dbReference type="NCBI Taxonomy" id="1227499"/>
    <lineage>
        <taxon>Archaea</taxon>
        <taxon>Methanobacteriati</taxon>
        <taxon>Methanobacteriota</taxon>
        <taxon>Stenosarchaea group</taxon>
        <taxon>Halobacteria</taxon>
        <taxon>Halobacteriales</taxon>
        <taxon>Natrialbaceae</taxon>
        <taxon>Natronolimnohabitans</taxon>
    </lineage>
</organism>
<keyword evidence="5" id="KW-0436">Ligase</keyword>
<evidence type="ECO:0000313" key="5">
    <source>
        <dbReference type="EMBL" id="ELY49654.1"/>
    </source>
</evidence>
<dbReference type="GO" id="GO:0016020">
    <property type="term" value="C:membrane"/>
    <property type="evidence" value="ECO:0007669"/>
    <property type="project" value="TreeGrafter"/>
</dbReference>
<dbReference type="eggNOG" id="arCOG04199">
    <property type="taxonomic scope" value="Archaea"/>
</dbReference>